<dbReference type="Pfam" id="PF00656">
    <property type="entry name" value="Peptidase_C14"/>
    <property type="match status" value="1"/>
</dbReference>
<dbReference type="SUPFAM" id="SSF102405">
    <property type="entry name" value="MCP/YpsA-like"/>
    <property type="match status" value="1"/>
</dbReference>
<dbReference type="PANTHER" id="PTHR48104:SF30">
    <property type="entry name" value="METACASPASE-1"/>
    <property type="match status" value="1"/>
</dbReference>
<name>A0A2P8G123_9BACT</name>
<dbReference type="EMBL" id="PYGK01000009">
    <property type="protein sequence ID" value="PSL27673.1"/>
    <property type="molecule type" value="Genomic_DNA"/>
</dbReference>
<dbReference type="RefSeq" id="WP_106604009.1">
    <property type="nucleotide sequence ID" value="NZ_PYGK01000009.1"/>
</dbReference>
<keyword evidence="3" id="KW-1185">Reference proteome</keyword>
<evidence type="ECO:0000259" key="1">
    <source>
        <dbReference type="Pfam" id="PF00656"/>
    </source>
</evidence>
<comment type="caution">
    <text evidence="2">The sequence shown here is derived from an EMBL/GenBank/DDBJ whole genome shotgun (WGS) entry which is preliminary data.</text>
</comment>
<dbReference type="InterPro" id="IPR011600">
    <property type="entry name" value="Pept_C14_caspase"/>
</dbReference>
<protein>
    <submittedName>
        <fullName evidence="2">Putative Rossmann-fold nucleotide-binding protein</fullName>
    </submittedName>
</protein>
<dbReference type="PANTHER" id="PTHR48104">
    <property type="entry name" value="METACASPASE-4"/>
    <property type="match status" value="1"/>
</dbReference>
<proteinExistence type="predicted"/>
<dbReference type="AlphaFoldDB" id="A0A2P8G123"/>
<reference evidence="2 3" key="1">
    <citation type="submission" date="2018-03" db="EMBL/GenBank/DDBJ databases">
        <title>Genomic Encyclopedia of Archaeal and Bacterial Type Strains, Phase II (KMG-II): from individual species to whole genera.</title>
        <authorList>
            <person name="Goeker M."/>
        </authorList>
    </citation>
    <scope>NUCLEOTIDE SEQUENCE [LARGE SCALE GENOMIC DNA]</scope>
    <source>
        <strain evidence="2 3">DSM 18107</strain>
    </source>
</reference>
<sequence>MSNNGHHQEARETIQSFTNRYAPLYPNGDHVELIQLAAFPVAVTVHLLYQIWANFGTFVKNGISCKIDALAVNDCIQSNLFRQTGPDLFEMDTDVRQCLLADLRINRGTPFVKEELAAFLYQYSRQNTQGSAWRNYYDAQQWTAIMEVDEKAAAEQILSSLAQELQKKNTSRGLGIVNLIAALEKDNKQFSGLLKNALNKPDAIQTEPGTVTSKRIVLTDEVIEGRTPVRINLPPSLSNRLKKVVKGSEAHNTLGRAYGIFVGINNYADKQFNLHESVGDARKMVNTLISRQLLESENASLILDRNATRGNVVNSFLEILLAAKSEDTVLFYFSGHSSNKQTDSALFFHDLERTSEYTSSVQNGILTDFEFKEMVKTAPNNPTIVLILDTHGGSRNWLDENNPKHISIMATHLEEMCYELAGVGGMLTEAITQCLNKQPAISYIDLYQSVLNRFLAFAHDGNAWQTPLFIVHKDHWNDVFLSKTAETPNATPRSQKTYEYLQTRDTIQCLYYSKTEQGAFTFYNQIKFALHEKRVDFEQLDTWAAIDKSFSVHNRFPDMIFIALKESMYATEPKYNIEKLLTIAEAMQIPVYFILEDKSPHDPGVYKSYPLLPADEKPVMSEDDITKLIGELETITAPLTEFLQPKKEEDETWALIIGISNYSHLPGLPAGVQNARRFSEWVSGSLKTKVSQENCYTFISDAGSIDKAAIEEALVRLVRDHEMVKNRRVLYVYVCGYAINQADGFLLCLDSWSERNTSPAIDITAYILAFSYAKFSKVIAFAEYTPIDTAALRDTGIISSPFVTPPVTPDPAPTCFFKVPLEYNDNDSPTGKNSIVLDGLDGEARYNTAILGIDTNIITSESFTAYLHKRVRPNAEHPELISKNTSSEDFVIADLDPSFIPADNTHTFKQKWVVIVGSGKSRLSQPEWMMSRALARELARSGYGIITGGWPGVDAVAAEAYAGQLEEDKIIDDGYLVQVVLEDQVPAYPGGLIERVANETQSYEETLEKAYAVIMIGGIGGTYVSYMKAEAAGIPVIPIASTGGDAAKAYGLIKQHKRLHPDVLDELDTPLNNKDDAERIAKAICKLLDEGFNTYLDESALDEAVLV</sequence>
<evidence type="ECO:0000313" key="2">
    <source>
        <dbReference type="EMBL" id="PSL27673.1"/>
    </source>
</evidence>
<feature type="domain" description="Peptidase C14 caspase" evidence="1">
    <location>
        <begin position="260"/>
        <end position="454"/>
    </location>
</feature>
<dbReference type="Proteomes" id="UP000240978">
    <property type="component" value="Unassembled WGS sequence"/>
</dbReference>
<dbReference type="Gene3D" id="3.40.50.450">
    <property type="match status" value="1"/>
</dbReference>
<evidence type="ECO:0000313" key="3">
    <source>
        <dbReference type="Proteomes" id="UP000240978"/>
    </source>
</evidence>
<dbReference type="GO" id="GO:0005737">
    <property type="term" value="C:cytoplasm"/>
    <property type="evidence" value="ECO:0007669"/>
    <property type="project" value="TreeGrafter"/>
</dbReference>
<organism evidence="2 3">
    <name type="scientific">Chitinophaga ginsengisoli</name>
    <dbReference type="NCBI Taxonomy" id="363837"/>
    <lineage>
        <taxon>Bacteria</taxon>
        <taxon>Pseudomonadati</taxon>
        <taxon>Bacteroidota</taxon>
        <taxon>Chitinophagia</taxon>
        <taxon>Chitinophagales</taxon>
        <taxon>Chitinophagaceae</taxon>
        <taxon>Chitinophaga</taxon>
    </lineage>
</organism>
<dbReference type="InterPro" id="IPR050452">
    <property type="entry name" value="Metacaspase"/>
</dbReference>
<dbReference type="GO" id="GO:0006508">
    <property type="term" value="P:proteolysis"/>
    <property type="evidence" value="ECO:0007669"/>
    <property type="project" value="InterPro"/>
</dbReference>
<gene>
    <name evidence="2" type="ORF">CLV42_109210</name>
</gene>
<accession>A0A2P8G123</accession>
<dbReference type="GO" id="GO:0004197">
    <property type="term" value="F:cysteine-type endopeptidase activity"/>
    <property type="evidence" value="ECO:0007669"/>
    <property type="project" value="InterPro"/>
</dbReference>
<dbReference type="OrthoDB" id="603045at2"/>
<dbReference type="Gene3D" id="3.40.50.1460">
    <property type="match status" value="1"/>
</dbReference>